<evidence type="ECO:0000313" key="2">
    <source>
        <dbReference type="EMBL" id="MPY38170.1"/>
    </source>
</evidence>
<gene>
    <name evidence="2" type="ORF">FNH09_45280</name>
</gene>
<evidence type="ECO:0000256" key="1">
    <source>
        <dbReference type="SAM" id="MobiDB-lite"/>
    </source>
</evidence>
<feature type="region of interest" description="Disordered" evidence="1">
    <location>
        <begin position="1"/>
        <end position="86"/>
    </location>
</feature>
<protein>
    <submittedName>
        <fullName evidence="2">Uncharacterized protein</fullName>
    </submittedName>
</protein>
<organism evidence="2 3">
    <name type="scientific">Streptomyces adustus</name>
    <dbReference type="NCBI Taxonomy" id="1609272"/>
    <lineage>
        <taxon>Bacteria</taxon>
        <taxon>Bacillati</taxon>
        <taxon>Actinomycetota</taxon>
        <taxon>Actinomycetes</taxon>
        <taxon>Kitasatosporales</taxon>
        <taxon>Streptomycetaceae</taxon>
        <taxon>Streptomyces</taxon>
    </lineage>
</organism>
<evidence type="ECO:0000313" key="3">
    <source>
        <dbReference type="Proteomes" id="UP000325849"/>
    </source>
</evidence>
<dbReference type="EMBL" id="VJZD01000447">
    <property type="protein sequence ID" value="MPY38170.1"/>
    <property type="molecule type" value="Genomic_DNA"/>
</dbReference>
<proteinExistence type="predicted"/>
<feature type="compositionally biased region" description="Low complexity" evidence="1">
    <location>
        <begin position="74"/>
        <end position="86"/>
    </location>
</feature>
<dbReference type="AlphaFoldDB" id="A0A5N8VSB2"/>
<sequence>PTTVPTPLRIDLQTRRSPRLSGHGREPDIPLCTPPRPRDQEERRERGRAGRSERAAGGSGRPGVCSRVGGAARGPGRQAARPPSGG</sequence>
<comment type="caution">
    <text evidence="2">The sequence shown here is derived from an EMBL/GenBank/DDBJ whole genome shotgun (WGS) entry which is preliminary data.</text>
</comment>
<name>A0A5N8VSB2_9ACTN</name>
<feature type="compositionally biased region" description="Basic and acidic residues" evidence="1">
    <location>
        <begin position="36"/>
        <end position="54"/>
    </location>
</feature>
<dbReference type="Proteomes" id="UP000325849">
    <property type="component" value="Unassembled WGS sequence"/>
</dbReference>
<accession>A0A5N8VSB2</accession>
<reference evidence="2 3" key="1">
    <citation type="submission" date="2019-07" db="EMBL/GenBank/DDBJ databases">
        <title>New species of Amycolatopsis and Streptomyces.</title>
        <authorList>
            <person name="Duangmal K."/>
            <person name="Teo W.F.A."/>
            <person name="Lipun K."/>
        </authorList>
    </citation>
    <scope>NUCLEOTIDE SEQUENCE [LARGE SCALE GENOMIC DNA]</scope>
    <source>
        <strain evidence="2 3">NBRC 109810</strain>
    </source>
</reference>
<keyword evidence="3" id="KW-1185">Reference proteome</keyword>
<feature type="non-terminal residue" evidence="2">
    <location>
        <position position="1"/>
    </location>
</feature>